<sequence>MENLKFDLTTQDGLINTQEDLKKLINHRNTTGEIITVTDNLTLDVDIEGMFKNLINMISMIFKGFFNLFDDTEKLEKQMELATKTIEIARAGGAKSIDITLNSKNEGNLNLLLKKIDAKIGGKVEKDNTITYSIKF</sequence>
<gene>
    <name evidence="1" type="ORF">QMA06_15925</name>
</gene>
<dbReference type="EMBL" id="JASDDK010000014">
    <property type="protein sequence ID" value="MDN3494209.1"/>
    <property type="molecule type" value="Genomic_DNA"/>
</dbReference>
<reference evidence="1 2" key="1">
    <citation type="journal article" date="2023" name="Int. J. Syst. Evol. Microbiol.">
        <title>Winogradskyella bathintestinalis sp. nov., isolated from the intestine of the deep-sea loosejaw dragonfish, Malacosteus niger.</title>
        <authorList>
            <person name="Uniacke-Lowe S."/>
            <person name="Johnson C.N."/>
            <person name="Stanton C."/>
            <person name="Hill C."/>
            <person name="Ross P."/>
        </authorList>
    </citation>
    <scope>NUCLEOTIDE SEQUENCE [LARGE SCALE GENOMIC DNA]</scope>
    <source>
        <strain evidence="1 2">APC 3343</strain>
    </source>
</reference>
<keyword evidence="2" id="KW-1185">Reference proteome</keyword>
<accession>A0ABT7ZYX6</accession>
<dbReference type="RefSeq" id="WP_290207909.1">
    <property type="nucleotide sequence ID" value="NZ_JASDDK010000014.1"/>
</dbReference>
<comment type="caution">
    <text evidence="1">The sequence shown here is derived from an EMBL/GenBank/DDBJ whole genome shotgun (WGS) entry which is preliminary data.</text>
</comment>
<proteinExistence type="predicted"/>
<protein>
    <submittedName>
        <fullName evidence="1">Uncharacterized protein</fullName>
    </submittedName>
</protein>
<name>A0ABT7ZYX6_9FLAO</name>
<organism evidence="1 2">
    <name type="scientific">Winogradskyella bathintestinalis</name>
    <dbReference type="NCBI Taxonomy" id="3035208"/>
    <lineage>
        <taxon>Bacteria</taxon>
        <taxon>Pseudomonadati</taxon>
        <taxon>Bacteroidota</taxon>
        <taxon>Flavobacteriia</taxon>
        <taxon>Flavobacteriales</taxon>
        <taxon>Flavobacteriaceae</taxon>
        <taxon>Winogradskyella</taxon>
    </lineage>
</organism>
<evidence type="ECO:0000313" key="1">
    <source>
        <dbReference type="EMBL" id="MDN3494209.1"/>
    </source>
</evidence>
<dbReference type="Proteomes" id="UP001231197">
    <property type="component" value="Unassembled WGS sequence"/>
</dbReference>
<evidence type="ECO:0000313" key="2">
    <source>
        <dbReference type="Proteomes" id="UP001231197"/>
    </source>
</evidence>